<dbReference type="EMBL" id="CP158257">
    <property type="protein sequence ID" value="XDJ55425.1"/>
    <property type="molecule type" value="Genomic_DNA"/>
</dbReference>
<evidence type="ECO:0000313" key="1">
    <source>
        <dbReference type="EMBL" id="XDJ55425.1"/>
    </source>
</evidence>
<dbReference type="KEGG" id="cgin:ABRZ00_12920"/>
<reference evidence="1" key="1">
    <citation type="submission" date="2024-05" db="EMBL/GenBank/DDBJ databases">
        <authorList>
            <person name="Luo Y.-C."/>
            <person name="Nicholds J."/>
            <person name="Mortimer T."/>
            <person name="Maboni G."/>
        </authorList>
    </citation>
    <scope>NUCLEOTIDE SEQUENCE</scope>
    <source>
        <strain evidence="1">150221</strain>
    </source>
</reference>
<protein>
    <submittedName>
        <fullName evidence="1">Recombinase RecT</fullName>
    </submittedName>
</protein>
<dbReference type="AlphaFoldDB" id="A0AB39DNW2"/>
<dbReference type="GeneID" id="93068452"/>
<gene>
    <name evidence="1" type="ORF">ABRZ00_12920</name>
</gene>
<proteinExistence type="predicted"/>
<dbReference type="GO" id="GO:0006259">
    <property type="term" value="P:DNA metabolic process"/>
    <property type="evidence" value="ECO:0007669"/>
    <property type="project" value="InterPro"/>
</dbReference>
<organism evidence="1">
    <name type="scientific">Castellaniella ginsengisoli</name>
    <dbReference type="NCBI Taxonomy" id="546114"/>
    <lineage>
        <taxon>Bacteria</taxon>
        <taxon>Pseudomonadati</taxon>
        <taxon>Pseudomonadota</taxon>
        <taxon>Betaproteobacteria</taxon>
        <taxon>Burkholderiales</taxon>
        <taxon>Alcaligenaceae</taxon>
        <taxon>Castellaniella</taxon>
    </lineage>
</organism>
<accession>A0AB39DNW2</accession>
<dbReference type="RefSeq" id="WP_368647757.1">
    <property type="nucleotide sequence ID" value="NZ_CP158257.1"/>
</dbReference>
<name>A0AB39DNW2_9BURK</name>
<sequence>MNELTTGERFSLTPQSLDEAMRFAEILSESTIVPKDFARNPGNILVAIQWGMELGLQPMQAMQNIAVINGRPALWGDAVIALVRSSPLCEYIYESDDGSTATIRVKRRGEEEQIRTFSMEDAQKAGLQGKSGPWTQYPKRMRQMRARAFALRDVFPDVLRGMPIAEEVMDTPAERDITPRHQPAQKAPAALPDYTEAQMQENKAAWREAIQAGKTRAERIISMVSSKYTLTDSQKQAIRNLEPLEPEKDAFVADMERAEQEQDQ</sequence>
<dbReference type="GO" id="GO:0003677">
    <property type="term" value="F:DNA binding"/>
    <property type="evidence" value="ECO:0007669"/>
    <property type="project" value="InterPro"/>
</dbReference>